<gene>
    <name evidence="2" type="ORF">NDU88_003430</name>
</gene>
<sequence>MVLSFSGPLWPCRWAAEQSRGVRLHVVVARCRAALDTLGAASKANGWARTGLVRMGRPRVGWRCDAVSTGGGTPARVQRCSEAAPRLRPYAHEERKGPPSSPIVGL</sequence>
<name>A0AAV7UC15_PLEWA</name>
<evidence type="ECO:0000256" key="1">
    <source>
        <dbReference type="SAM" id="MobiDB-lite"/>
    </source>
</evidence>
<organism evidence="2 3">
    <name type="scientific">Pleurodeles waltl</name>
    <name type="common">Iberian ribbed newt</name>
    <dbReference type="NCBI Taxonomy" id="8319"/>
    <lineage>
        <taxon>Eukaryota</taxon>
        <taxon>Metazoa</taxon>
        <taxon>Chordata</taxon>
        <taxon>Craniata</taxon>
        <taxon>Vertebrata</taxon>
        <taxon>Euteleostomi</taxon>
        <taxon>Amphibia</taxon>
        <taxon>Batrachia</taxon>
        <taxon>Caudata</taxon>
        <taxon>Salamandroidea</taxon>
        <taxon>Salamandridae</taxon>
        <taxon>Pleurodelinae</taxon>
        <taxon>Pleurodeles</taxon>
    </lineage>
</organism>
<dbReference type="EMBL" id="JANPWB010000005">
    <property type="protein sequence ID" value="KAJ1186649.1"/>
    <property type="molecule type" value="Genomic_DNA"/>
</dbReference>
<feature type="region of interest" description="Disordered" evidence="1">
    <location>
        <begin position="86"/>
        <end position="106"/>
    </location>
</feature>
<dbReference type="Proteomes" id="UP001066276">
    <property type="component" value="Chromosome 3_1"/>
</dbReference>
<keyword evidence="3" id="KW-1185">Reference proteome</keyword>
<proteinExistence type="predicted"/>
<reference evidence="2" key="1">
    <citation type="journal article" date="2022" name="bioRxiv">
        <title>Sequencing and chromosome-scale assembly of the giantPleurodeles waltlgenome.</title>
        <authorList>
            <person name="Brown T."/>
            <person name="Elewa A."/>
            <person name="Iarovenko S."/>
            <person name="Subramanian E."/>
            <person name="Araus A.J."/>
            <person name="Petzold A."/>
            <person name="Susuki M."/>
            <person name="Suzuki K.-i.T."/>
            <person name="Hayashi T."/>
            <person name="Toyoda A."/>
            <person name="Oliveira C."/>
            <person name="Osipova E."/>
            <person name="Leigh N.D."/>
            <person name="Simon A."/>
            <person name="Yun M.H."/>
        </authorList>
    </citation>
    <scope>NUCLEOTIDE SEQUENCE</scope>
    <source>
        <strain evidence="2">20211129_DDA</strain>
        <tissue evidence="2">Liver</tissue>
    </source>
</reference>
<accession>A0AAV7UC15</accession>
<comment type="caution">
    <text evidence="2">The sequence shown here is derived from an EMBL/GenBank/DDBJ whole genome shotgun (WGS) entry which is preliminary data.</text>
</comment>
<evidence type="ECO:0000313" key="2">
    <source>
        <dbReference type="EMBL" id="KAJ1186649.1"/>
    </source>
</evidence>
<dbReference type="AlphaFoldDB" id="A0AAV7UC15"/>
<evidence type="ECO:0000313" key="3">
    <source>
        <dbReference type="Proteomes" id="UP001066276"/>
    </source>
</evidence>
<protein>
    <submittedName>
        <fullName evidence="2">Uncharacterized protein</fullName>
    </submittedName>
</protein>